<evidence type="ECO:0000256" key="1">
    <source>
        <dbReference type="SAM" id="MobiDB-lite"/>
    </source>
</evidence>
<reference evidence="2 3" key="1">
    <citation type="submission" date="2022-12" db="EMBL/GenBank/DDBJ databases">
        <authorList>
            <person name="Mo P."/>
        </authorList>
    </citation>
    <scope>NUCLEOTIDE SEQUENCE [LARGE SCALE GENOMIC DNA]</scope>
    <source>
        <strain evidence="2 3">HUAS 2-6</strain>
    </source>
</reference>
<gene>
    <name evidence="2" type="ORF">O1G22_42825</name>
</gene>
<feature type="region of interest" description="Disordered" evidence="1">
    <location>
        <begin position="18"/>
        <end position="45"/>
    </location>
</feature>
<name>A0ABY7PH45_9ACTN</name>
<evidence type="ECO:0000313" key="2">
    <source>
        <dbReference type="EMBL" id="WBO69540.1"/>
    </source>
</evidence>
<organism evidence="2 3">
    <name type="scientific">Streptomyces camelliae</name>
    <dbReference type="NCBI Taxonomy" id="3004093"/>
    <lineage>
        <taxon>Bacteria</taxon>
        <taxon>Bacillati</taxon>
        <taxon>Actinomycetota</taxon>
        <taxon>Actinomycetes</taxon>
        <taxon>Kitasatosporales</taxon>
        <taxon>Streptomycetaceae</taxon>
        <taxon>Streptomyces</taxon>
    </lineage>
</organism>
<accession>A0ABY7PH45</accession>
<protein>
    <submittedName>
        <fullName evidence="2">Uncharacterized protein</fullName>
    </submittedName>
</protein>
<dbReference type="RefSeq" id="WP_270086721.1">
    <property type="nucleotide sequence ID" value="NZ_CP115300.1"/>
</dbReference>
<proteinExistence type="predicted"/>
<keyword evidence="3" id="KW-1185">Reference proteome</keyword>
<sequence length="45" mass="4866">MFEDVDLIDLTNAVPNAARPENRPAVTQAMDDVFGDVPGPEDPEP</sequence>
<dbReference type="Proteomes" id="UP001212326">
    <property type="component" value="Chromosome"/>
</dbReference>
<dbReference type="EMBL" id="CP115300">
    <property type="protein sequence ID" value="WBO69540.1"/>
    <property type="molecule type" value="Genomic_DNA"/>
</dbReference>
<evidence type="ECO:0000313" key="3">
    <source>
        <dbReference type="Proteomes" id="UP001212326"/>
    </source>
</evidence>